<keyword evidence="2" id="KW-1185">Reference proteome</keyword>
<reference evidence="1 2" key="2">
    <citation type="journal article" date="2022" name="Mol. Ecol. Resour.">
        <title>The genomes of chicory, endive, great burdock and yacon provide insights into Asteraceae paleo-polyploidization history and plant inulin production.</title>
        <authorList>
            <person name="Fan W."/>
            <person name="Wang S."/>
            <person name="Wang H."/>
            <person name="Wang A."/>
            <person name="Jiang F."/>
            <person name="Liu H."/>
            <person name="Zhao H."/>
            <person name="Xu D."/>
            <person name="Zhang Y."/>
        </authorList>
    </citation>
    <scope>NUCLEOTIDE SEQUENCE [LARGE SCALE GENOMIC DNA]</scope>
    <source>
        <strain evidence="2">cv. Niubang</strain>
    </source>
</reference>
<protein>
    <submittedName>
        <fullName evidence="1">Uncharacterized protein</fullName>
    </submittedName>
</protein>
<dbReference type="Proteomes" id="UP001055879">
    <property type="component" value="Linkage Group LG07"/>
</dbReference>
<accession>A0ACB9B0F1</accession>
<reference evidence="2" key="1">
    <citation type="journal article" date="2022" name="Mol. Ecol. Resour.">
        <title>The genomes of chicory, endive, great burdock and yacon provide insights into Asteraceae palaeo-polyploidization history and plant inulin production.</title>
        <authorList>
            <person name="Fan W."/>
            <person name="Wang S."/>
            <person name="Wang H."/>
            <person name="Wang A."/>
            <person name="Jiang F."/>
            <person name="Liu H."/>
            <person name="Zhao H."/>
            <person name="Xu D."/>
            <person name="Zhang Y."/>
        </authorList>
    </citation>
    <scope>NUCLEOTIDE SEQUENCE [LARGE SCALE GENOMIC DNA]</scope>
    <source>
        <strain evidence="2">cv. Niubang</strain>
    </source>
</reference>
<evidence type="ECO:0000313" key="1">
    <source>
        <dbReference type="EMBL" id="KAI3715557.1"/>
    </source>
</evidence>
<organism evidence="1 2">
    <name type="scientific">Arctium lappa</name>
    <name type="common">Greater burdock</name>
    <name type="synonym">Lappa major</name>
    <dbReference type="NCBI Taxonomy" id="4217"/>
    <lineage>
        <taxon>Eukaryota</taxon>
        <taxon>Viridiplantae</taxon>
        <taxon>Streptophyta</taxon>
        <taxon>Embryophyta</taxon>
        <taxon>Tracheophyta</taxon>
        <taxon>Spermatophyta</taxon>
        <taxon>Magnoliopsida</taxon>
        <taxon>eudicotyledons</taxon>
        <taxon>Gunneridae</taxon>
        <taxon>Pentapetalae</taxon>
        <taxon>asterids</taxon>
        <taxon>campanulids</taxon>
        <taxon>Asterales</taxon>
        <taxon>Asteraceae</taxon>
        <taxon>Carduoideae</taxon>
        <taxon>Cardueae</taxon>
        <taxon>Arctiinae</taxon>
        <taxon>Arctium</taxon>
    </lineage>
</organism>
<comment type="caution">
    <text evidence="1">The sequence shown here is derived from an EMBL/GenBank/DDBJ whole genome shotgun (WGS) entry which is preliminary data.</text>
</comment>
<evidence type="ECO:0000313" key="2">
    <source>
        <dbReference type="Proteomes" id="UP001055879"/>
    </source>
</evidence>
<proteinExistence type="predicted"/>
<name>A0ACB9B0F1_ARCLA</name>
<gene>
    <name evidence="1" type="ORF">L6452_22543</name>
</gene>
<sequence>MHDLARGLKSRLGPRKSLGSTTQEYARLGPRQEVATKVLPKEWQKDAEMKRLRQMGSLPNMISADKD</sequence>
<dbReference type="EMBL" id="CM042053">
    <property type="protein sequence ID" value="KAI3715557.1"/>
    <property type="molecule type" value="Genomic_DNA"/>
</dbReference>